<accession>A0A6J4V5P9</accession>
<protein>
    <submittedName>
        <fullName evidence="1">Uncharacterized protein</fullName>
    </submittedName>
</protein>
<evidence type="ECO:0000313" key="1">
    <source>
        <dbReference type="EMBL" id="CAA9569337.1"/>
    </source>
</evidence>
<reference evidence="1" key="1">
    <citation type="submission" date="2020-02" db="EMBL/GenBank/DDBJ databases">
        <authorList>
            <person name="Meier V. D."/>
        </authorList>
    </citation>
    <scope>NUCLEOTIDE SEQUENCE</scope>
    <source>
        <strain evidence="1">AVDCRST_MAG18</strain>
    </source>
</reference>
<gene>
    <name evidence="1" type="ORF">AVDCRST_MAG18-1790</name>
</gene>
<proteinExistence type="predicted"/>
<dbReference type="AlphaFoldDB" id="A0A6J4V5P9"/>
<name>A0A6J4V5P9_9BACT</name>
<sequence length="54" mass="5538">MIPSVAVDDTTATGNAHNYRAGDTALCLMETFSLLMIAQASAGVNPGTEGLLAR</sequence>
<organism evidence="1">
    <name type="scientific">uncultured Thermomicrobiales bacterium</name>
    <dbReference type="NCBI Taxonomy" id="1645740"/>
    <lineage>
        <taxon>Bacteria</taxon>
        <taxon>Pseudomonadati</taxon>
        <taxon>Thermomicrobiota</taxon>
        <taxon>Thermomicrobia</taxon>
        <taxon>Thermomicrobiales</taxon>
        <taxon>environmental samples</taxon>
    </lineage>
</organism>
<dbReference type="EMBL" id="CADCWN010000141">
    <property type="protein sequence ID" value="CAA9569337.1"/>
    <property type="molecule type" value="Genomic_DNA"/>
</dbReference>